<keyword evidence="6 7" id="KW-0472">Membrane</keyword>
<evidence type="ECO:0000313" key="9">
    <source>
        <dbReference type="Proteomes" id="UP000429785"/>
    </source>
</evidence>
<gene>
    <name evidence="8" type="ORF">F8C76_02395</name>
</gene>
<comment type="subcellular location">
    <subcellularLocation>
        <location evidence="1">Cell membrane</location>
        <topology evidence="1">Multi-pass membrane protein</topology>
    </subcellularLocation>
</comment>
<name>A0A6I1E327_9FLAO</name>
<feature type="transmembrane region" description="Helical" evidence="7">
    <location>
        <begin position="12"/>
        <end position="32"/>
    </location>
</feature>
<keyword evidence="3" id="KW-1003">Cell membrane</keyword>
<dbReference type="PANTHER" id="PTHR33452">
    <property type="entry name" value="OXIDOREDUCTASE CATD-RELATED"/>
    <property type="match status" value="1"/>
</dbReference>
<dbReference type="OrthoDB" id="346004at2"/>
<evidence type="ECO:0000256" key="2">
    <source>
        <dbReference type="ARBA" id="ARBA00006679"/>
    </source>
</evidence>
<dbReference type="GO" id="GO:0005886">
    <property type="term" value="C:plasma membrane"/>
    <property type="evidence" value="ECO:0007669"/>
    <property type="project" value="UniProtKB-SubCell"/>
</dbReference>
<evidence type="ECO:0000313" key="8">
    <source>
        <dbReference type="EMBL" id="KAB7531717.1"/>
    </source>
</evidence>
<dbReference type="EMBL" id="WELG01000001">
    <property type="protein sequence ID" value="KAB7531717.1"/>
    <property type="molecule type" value="Genomic_DNA"/>
</dbReference>
<dbReference type="PANTHER" id="PTHR33452:SF1">
    <property type="entry name" value="INNER MEMBRANE PROTEIN YPHA-RELATED"/>
    <property type="match status" value="1"/>
</dbReference>
<reference evidence="8 9" key="1">
    <citation type="submission" date="2019-10" db="EMBL/GenBank/DDBJ databases">
        <title>Muricauda olearia CL-SS4 JCM15563 genome.</title>
        <authorList>
            <person name="Liu L."/>
        </authorList>
    </citation>
    <scope>NUCLEOTIDE SEQUENCE [LARGE SCALE GENOMIC DNA]</scope>
    <source>
        <strain evidence="8 9">CL-SS4</strain>
    </source>
</reference>
<keyword evidence="4 7" id="KW-0812">Transmembrane</keyword>
<keyword evidence="5 7" id="KW-1133">Transmembrane helix</keyword>
<feature type="transmembrane region" description="Helical" evidence="7">
    <location>
        <begin position="106"/>
        <end position="124"/>
    </location>
</feature>
<dbReference type="InterPro" id="IPR051907">
    <property type="entry name" value="DoxX-like_oxidoreductase"/>
</dbReference>
<dbReference type="AlphaFoldDB" id="A0A6I1E327"/>
<evidence type="ECO:0000256" key="1">
    <source>
        <dbReference type="ARBA" id="ARBA00004651"/>
    </source>
</evidence>
<dbReference type="InterPro" id="IPR032808">
    <property type="entry name" value="DoxX"/>
</dbReference>
<dbReference type="Pfam" id="PF07681">
    <property type="entry name" value="DoxX"/>
    <property type="match status" value="1"/>
</dbReference>
<protein>
    <submittedName>
        <fullName evidence="8">DoxX family membrane protein</fullName>
    </submittedName>
</protein>
<accession>A0A6I1E327</accession>
<dbReference type="Proteomes" id="UP000429785">
    <property type="component" value="Unassembled WGS sequence"/>
</dbReference>
<comment type="similarity">
    <text evidence="2">Belongs to the DoxX family.</text>
</comment>
<evidence type="ECO:0000256" key="6">
    <source>
        <dbReference type="ARBA" id="ARBA00023136"/>
    </source>
</evidence>
<sequence length="139" mass="16218">MSVLKVWLDKNRDIGIVLLRLFVSIRIILGVLDNVFHWEHMIVFRDFLGKFHFPYPLVGAIISVYAQFIAGLLVLMGFRIRFAAFILIINFIIALFMVHLNDSLESMTPAMALLFCCIVLLFYGSDKYSIDRFMHRKDR</sequence>
<proteinExistence type="inferred from homology"/>
<organism evidence="8 9">
    <name type="scientific">Flagellimonas olearia</name>
    <dbReference type="NCBI Taxonomy" id="552546"/>
    <lineage>
        <taxon>Bacteria</taxon>
        <taxon>Pseudomonadati</taxon>
        <taxon>Bacteroidota</taxon>
        <taxon>Flavobacteriia</taxon>
        <taxon>Flavobacteriales</taxon>
        <taxon>Flavobacteriaceae</taxon>
        <taxon>Flagellimonas</taxon>
    </lineage>
</organism>
<feature type="transmembrane region" description="Helical" evidence="7">
    <location>
        <begin position="82"/>
        <end position="100"/>
    </location>
</feature>
<comment type="caution">
    <text evidence="8">The sequence shown here is derived from an EMBL/GenBank/DDBJ whole genome shotgun (WGS) entry which is preliminary data.</text>
</comment>
<evidence type="ECO:0000256" key="3">
    <source>
        <dbReference type="ARBA" id="ARBA00022475"/>
    </source>
</evidence>
<evidence type="ECO:0000256" key="7">
    <source>
        <dbReference type="SAM" id="Phobius"/>
    </source>
</evidence>
<evidence type="ECO:0000256" key="5">
    <source>
        <dbReference type="ARBA" id="ARBA00022989"/>
    </source>
</evidence>
<evidence type="ECO:0000256" key="4">
    <source>
        <dbReference type="ARBA" id="ARBA00022692"/>
    </source>
</evidence>
<feature type="transmembrane region" description="Helical" evidence="7">
    <location>
        <begin position="52"/>
        <end position="75"/>
    </location>
</feature>